<evidence type="ECO:0000313" key="6">
    <source>
        <dbReference type="EMBL" id="QEE17632.1"/>
    </source>
</evidence>
<dbReference type="RefSeq" id="WP_147664521.1">
    <property type="nucleotide sequence ID" value="NZ_CP042905.2"/>
</dbReference>
<sequence>MNSDIILKVKNLKTFYPVLGGLFKRHVNDLKAVNDVSFNLKYGETLGLVGESGCGKTTIGKTILHLVSPTEGEIIYKDNDISKDLPRGLRRKIQLVFQDPDSSLNPRMKIVDLISEPIRILEGITNTVELRSRAYKLLQIVSMKKEHLDRYPHEFSGGQKQRIVIARALALNPEIIILDEPTSALDVSVQAQILNLLKKLQRQFNFSYIFITHDLSVVRYIADRIAVMYLGKFVETGSVKNIFDNPIHPYTRALLSSRPVINIEEKHEEQILEGEIPSPVNPPEGCTFHPRCPLFQQGITTVCNEEIPEEINISEGHIVWCRKKGIESYK</sequence>
<evidence type="ECO:0000259" key="5">
    <source>
        <dbReference type="PROSITE" id="PS50893"/>
    </source>
</evidence>
<dbReference type="GO" id="GO:0005524">
    <property type="term" value="F:ATP binding"/>
    <property type="evidence" value="ECO:0007669"/>
    <property type="project" value="UniProtKB-KW"/>
</dbReference>
<name>A0A5B9DEV0_9ARCH</name>
<dbReference type="Pfam" id="PF00005">
    <property type="entry name" value="ABC_tran"/>
    <property type="match status" value="1"/>
</dbReference>
<evidence type="ECO:0000313" key="7">
    <source>
        <dbReference type="Proteomes" id="UP000321408"/>
    </source>
</evidence>
<dbReference type="PROSITE" id="PS00211">
    <property type="entry name" value="ABC_TRANSPORTER_1"/>
    <property type="match status" value="1"/>
</dbReference>
<feature type="domain" description="ABC transporter" evidence="5">
    <location>
        <begin position="7"/>
        <end position="255"/>
    </location>
</feature>
<dbReference type="InterPro" id="IPR027417">
    <property type="entry name" value="P-loop_NTPase"/>
</dbReference>
<dbReference type="SUPFAM" id="SSF52540">
    <property type="entry name" value="P-loop containing nucleoside triphosphate hydrolases"/>
    <property type="match status" value="1"/>
</dbReference>
<dbReference type="PROSITE" id="PS50893">
    <property type="entry name" value="ABC_TRANSPORTER_2"/>
    <property type="match status" value="1"/>
</dbReference>
<dbReference type="GO" id="GO:0055085">
    <property type="term" value="P:transmembrane transport"/>
    <property type="evidence" value="ECO:0007669"/>
    <property type="project" value="UniProtKB-ARBA"/>
</dbReference>
<evidence type="ECO:0000256" key="3">
    <source>
        <dbReference type="ARBA" id="ARBA00022741"/>
    </source>
</evidence>
<organism evidence="6 7">
    <name type="scientific">Promethearchaeum syntrophicum</name>
    <dbReference type="NCBI Taxonomy" id="2594042"/>
    <lineage>
        <taxon>Archaea</taxon>
        <taxon>Promethearchaeati</taxon>
        <taxon>Promethearchaeota</taxon>
        <taxon>Promethearchaeia</taxon>
        <taxon>Promethearchaeales</taxon>
        <taxon>Promethearchaeaceae</taxon>
        <taxon>Promethearchaeum</taxon>
    </lineage>
</organism>
<dbReference type="InterPro" id="IPR050319">
    <property type="entry name" value="ABC_transp_ATP-bind"/>
</dbReference>
<dbReference type="CDD" id="cd03257">
    <property type="entry name" value="ABC_NikE_OppD_transporters"/>
    <property type="match status" value="1"/>
</dbReference>
<dbReference type="NCBIfam" id="TIGR01727">
    <property type="entry name" value="oligo_HPY"/>
    <property type="match status" value="1"/>
</dbReference>
<dbReference type="PANTHER" id="PTHR43776:SF7">
    <property type="entry name" value="D,D-DIPEPTIDE TRANSPORT ATP-BINDING PROTEIN DDPF-RELATED"/>
    <property type="match status" value="1"/>
</dbReference>
<dbReference type="FunFam" id="3.40.50.300:FF:000016">
    <property type="entry name" value="Oligopeptide ABC transporter ATP-binding component"/>
    <property type="match status" value="1"/>
</dbReference>
<dbReference type="KEGG" id="psyt:DSAG12_03469"/>
<dbReference type="PANTHER" id="PTHR43776">
    <property type="entry name" value="TRANSPORT ATP-BINDING PROTEIN"/>
    <property type="match status" value="1"/>
</dbReference>
<dbReference type="Proteomes" id="UP000321408">
    <property type="component" value="Chromosome"/>
</dbReference>
<comment type="similarity">
    <text evidence="1">Belongs to the ABC transporter superfamily.</text>
</comment>
<accession>A0A5B9DEV0</accession>
<keyword evidence="3" id="KW-0547">Nucleotide-binding</keyword>
<evidence type="ECO:0000256" key="1">
    <source>
        <dbReference type="ARBA" id="ARBA00005417"/>
    </source>
</evidence>
<dbReference type="Gene3D" id="3.40.50.300">
    <property type="entry name" value="P-loop containing nucleotide triphosphate hydrolases"/>
    <property type="match status" value="1"/>
</dbReference>
<evidence type="ECO:0000256" key="4">
    <source>
        <dbReference type="ARBA" id="ARBA00022840"/>
    </source>
</evidence>
<keyword evidence="4 6" id="KW-0067">ATP-binding</keyword>
<dbReference type="Pfam" id="PF08352">
    <property type="entry name" value="oligo_HPY"/>
    <property type="match status" value="1"/>
</dbReference>
<dbReference type="GO" id="GO:0016887">
    <property type="term" value="F:ATP hydrolysis activity"/>
    <property type="evidence" value="ECO:0007669"/>
    <property type="project" value="InterPro"/>
</dbReference>
<keyword evidence="2" id="KW-0813">Transport</keyword>
<reference evidence="6 7" key="1">
    <citation type="journal article" date="2020" name="Nature">
        <title>Isolation of an archaeon at the prokaryote-eukaryote interface.</title>
        <authorList>
            <person name="Imachi H."/>
            <person name="Nobu M.K."/>
            <person name="Nakahara N."/>
            <person name="Morono Y."/>
            <person name="Ogawara M."/>
            <person name="Takaki Y."/>
            <person name="Takano Y."/>
            <person name="Uematsu K."/>
            <person name="Ikuta T."/>
            <person name="Ito M."/>
            <person name="Matsui Y."/>
            <person name="Miyazaki M."/>
            <person name="Murata K."/>
            <person name="Saito Y."/>
            <person name="Sakai S."/>
            <person name="Song C."/>
            <person name="Tasumi E."/>
            <person name="Yamanaka Y."/>
            <person name="Yamaguchi T."/>
            <person name="Kamagata Y."/>
            <person name="Tamaki H."/>
            <person name="Takai K."/>
        </authorList>
    </citation>
    <scope>NUCLEOTIDE SEQUENCE [LARGE SCALE GENOMIC DNA]</scope>
    <source>
        <strain evidence="6 7">MK-D1</strain>
    </source>
</reference>
<dbReference type="OrthoDB" id="18209at2157"/>
<dbReference type="InterPro" id="IPR013563">
    <property type="entry name" value="Oligopep_ABC_C"/>
</dbReference>
<dbReference type="GeneID" id="41331440"/>
<dbReference type="InterPro" id="IPR003593">
    <property type="entry name" value="AAA+_ATPase"/>
</dbReference>
<dbReference type="InterPro" id="IPR003439">
    <property type="entry name" value="ABC_transporter-like_ATP-bd"/>
</dbReference>
<evidence type="ECO:0000256" key="2">
    <source>
        <dbReference type="ARBA" id="ARBA00022448"/>
    </source>
</evidence>
<proteinExistence type="inferred from homology"/>
<gene>
    <name evidence="6" type="ORF">DSAG12_03469</name>
</gene>
<dbReference type="InterPro" id="IPR017871">
    <property type="entry name" value="ABC_transporter-like_CS"/>
</dbReference>
<dbReference type="AlphaFoldDB" id="A0A5B9DEV0"/>
<dbReference type="GO" id="GO:0015833">
    <property type="term" value="P:peptide transport"/>
    <property type="evidence" value="ECO:0007669"/>
    <property type="project" value="InterPro"/>
</dbReference>
<dbReference type="SMART" id="SM00382">
    <property type="entry name" value="AAA"/>
    <property type="match status" value="1"/>
</dbReference>
<keyword evidence="7" id="KW-1185">Reference proteome</keyword>
<reference evidence="6 7" key="2">
    <citation type="journal article" date="2024" name="Int. J. Syst. Evol. Microbiol.">
        <title>Promethearchaeum syntrophicum gen. nov., sp. nov., an anaerobic, obligately syntrophic archaeon, the first isolate of the lineage 'Asgard' archaea, and proposal of the new archaeal phylum Promethearchaeota phyl. nov. and kingdom Promethearchaeati regn. nov.</title>
        <authorList>
            <person name="Imachi H."/>
            <person name="Nobu M.K."/>
            <person name="Kato S."/>
            <person name="Takaki Y."/>
            <person name="Miyazaki M."/>
            <person name="Miyata M."/>
            <person name="Ogawara M."/>
            <person name="Saito Y."/>
            <person name="Sakai S."/>
            <person name="Tahara Y.O."/>
            <person name="Takano Y."/>
            <person name="Tasumi E."/>
            <person name="Uematsu K."/>
            <person name="Yoshimura T."/>
            <person name="Itoh T."/>
            <person name="Ohkuma M."/>
            <person name="Takai K."/>
        </authorList>
    </citation>
    <scope>NUCLEOTIDE SEQUENCE [LARGE SCALE GENOMIC DNA]</scope>
    <source>
        <strain evidence="6 7">MK-D1</strain>
    </source>
</reference>
<dbReference type="EMBL" id="CP042905">
    <property type="protein sequence ID" value="QEE17632.1"/>
    <property type="molecule type" value="Genomic_DNA"/>
</dbReference>
<protein>
    <submittedName>
        <fullName evidence="6">ABC transporter ATP-binding protein</fullName>
    </submittedName>
</protein>